<reference evidence="2 3" key="1">
    <citation type="submission" date="2016-10" db="EMBL/GenBank/DDBJ databases">
        <authorList>
            <person name="de Groot N.N."/>
        </authorList>
    </citation>
    <scope>NUCLEOTIDE SEQUENCE [LARGE SCALE GENOMIC DNA]</scope>
    <source>
        <strain evidence="2 3">DSM 21633</strain>
    </source>
</reference>
<evidence type="ECO:0000313" key="2">
    <source>
        <dbReference type="EMBL" id="SEQ48391.1"/>
    </source>
</evidence>
<dbReference type="InterPro" id="IPR007404">
    <property type="entry name" value="YdjM-like"/>
</dbReference>
<protein>
    <submittedName>
        <fullName evidence="2">Inner membrane protein</fullName>
    </submittedName>
</protein>
<keyword evidence="1" id="KW-0472">Membrane</keyword>
<organism evidence="2 3">
    <name type="scientific">Piscibacillus halophilus</name>
    <dbReference type="NCBI Taxonomy" id="571933"/>
    <lineage>
        <taxon>Bacteria</taxon>
        <taxon>Bacillati</taxon>
        <taxon>Bacillota</taxon>
        <taxon>Bacilli</taxon>
        <taxon>Bacillales</taxon>
        <taxon>Bacillaceae</taxon>
        <taxon>Piscibacillus</taxon>
    </lineage>
</organism>
<accession>A0A1H9GE62</accession>
<proteinExistence type="predicted"/>
<dbReference type="InterPro" id="IPR053170">
    <property type="entry name" value="Transcription_regulator"/>
</dbReference>
<sequence length="325" mass="37757">MDTATHITMGVAVGGLATIDPAVQQDPALFQAVLIGAIVGSHAPDFDTLFKLKDNATYIRHHRGTSHSPIAVLLWSFLVSGAIYLFYHDVSYLHLWLWVLFAVFLHVFVDIFNAYGTQALKPFVNNWIAFGFISTFDPLIFILYVAGILAWLLGADPRYTFGIVFFIVFLYYIKRYLDKREIVKLMTEHFDDVEKVITQPTIRHNIWRLAIITKHHLYVARSENGHIEIKDEFERKPLPDTTEMNAALQDANVKAFISFSPVYRYEIDRYDDYTEIRFIDLRYRAKDRYPFVAVVTLDKFYNIITSYTGWVYSEDKLQKKLEPLT</sequence>
<dbReference type="EMBL" id="FOES01000015">
    <property type="protein sequence ID" value="SEQ48391.1"/>
    <property type="molecule type" value="Genomic_DNA"/>
</dbReference>
<evidence type="ECO:0000313" key="3">
    <source>
        <dbReference type="Proteomes" id="UP000199427"/>
    </source>
</evidence>
<evidence type="ECO:0000256" key="1">
    <source>
        <dbReference type="SAM" id="Phobius"/>
    </source>
</evidence>
<dbReference type="STRING" id="571933.SAMN05216362_11516"/>
<dbReference type="Pfam" id="PF04307">
    <property type="entry name" value="YdjM"/>
    <property type="match status" value="1"/>
</dbReference>
<keyword evidence="3" id="KW-1185">Reference proteome</keyword>
<feature type="transmembrane region" description="Helical" evidence="1">
    <location>
        <begin position="93"/>
        <end position="115"/>
    </location>
</feature>
<dbReference type="OrthoDB" id="110250at2"/>
<keyword evidence="1" id="KW-0812">Transmembrane</keyword>
<dbReference type="AlphaFoldDB" id="A0A1H9GE62"/>
<gene>
    <name evidence="2" type="ORF">SAMN05216362_11516</name>
</gene>
<dbReference type="PANTHER" id="PTHR40031:SF1">
    <property type="entry name" value="MEMBRANE-BOUND METAL-DEPENDENT HYDROLASE"/>
    <property type="match status" value="1"/>
</dbReference>
<keyword evidence="1" id="KW-1133">Transmembrane helix</keyword>
<feature type="transmembrane region" description="Helical" evidence="1">
    <location>
        <begin position="127"/>
        <end position="153"/>
    </location>
</feature>
<dbReference type="PANTHER" id="PTHR40031">
    <property type="entry name" value="HYPOTHETICAL MEMBRANE SPANNING PROTEIN"/>
    <property type="match status" value="1"/>
</dbReference>
<dbReference type="Proteomes" id="UP000199427">
    <property type="component" value="Unassembled WGS sequence"/>
</dbReference>
<feature type="transmembrane region" description="Helical" evidence="1">
    <location>
        <begin position="159"/>
        <end position="177"/>
    </location>
</feature>
<feature type="transmembrane region" description="Helical" evidence="1">
    <location>
        <begin position="70"/>
        <end position="87"/>
    </location>
</feature>
<dbReference type="RefSeq" id="WP_091773559.1">
    <property type="nucleotide sequence ID" value="NZ_CAESCL010000052.1"/>
</dbReference>
<name>A0A1H9GE62_9BACI</name>